<dbReference type="OrthoDB" id="1607513at2759"/>
<dbReference type="EMBL" id="JAEVFJ010000074">
    <property type="protein sequence ID" value="KAH8073395.1"/>
    <property type="molecule type" value="Genomic_DNA"/>
</dbReference>
<keyword evidence="2" id="KW-0479">Metal-binding</keyword>
<keyword evidence="7" id="KW-1185">Reference proteome</keyword>
<evidence type="ECO:0000256" key="4">
    <source>
        <dbReference type="ARBA" id="ARBA00022833"/>
    </source>
</evidence>
<dbReference type="GO" id="GO:0008270">
    <property type="term" value="F:zinc ion binding"/>
    <property type="evidence" value="ECO:0007669"/>
    <property type="project" value="UniProtKB-KW"/>
</dbReference>
<evidence type="ECO:0000256" key="1">
    <source>
        <dbReference type="ARBA" id="ARBA00004123"/>
    </source>
</evidence>
<keyword evidence="5" id="KW-0539">Nucleus</keyword>
<sequence>LILYGSAHLKDMDVPHRTALTKLIKERFDVDYSEALQHVKSAGTRVSFTSDLWSNLRLLGFMAITAHYSAKDENGHLRLFSRLIAFRSVPTQHTGANLGTIFFGILKEAGLLHRVSD</sequence>
<feature type="non-terminal residue" evidence="6">
    <location>
        <position position="117"/>
    </location>
</feature>
<evidence type="ECO:0000256" key="2">
    <source>
        <dbReference type="ARBA" id="ARBA00022723"/>
    </source>
</evidence>
<evidence type="ECO:0000256" key="3">
    <source>
        <dbReference type="ARBA" id="ARBA00022771"/>
    </source>
</evidence>
<dbReference type="SUPFAM" id="SSF53098">
    <property type="entry name" value="Ribonuclease H-like"/>
    <property type="match status" value="1"/>
</dbReference>
<comment type="caution">
    <text evidence="6">The sequence shown here is derived from an EMBL/GenBank/DDBJ whole genome shotgun (WGS) entry which is preliminary data.</text>
</comment>
<dbReference type="GO" id="GO:0005634">
    <property type="term" value="C:nucleus"/>
    <property type="evidence" value="ECO:0007669"/>
    <property type="project" value="UniProtKB-SubCell"/>
</dbReference>
<reference evidence="6" key="1">
    <citation type="journal article" date="2021" name="New Phytol.">
        <title>Evolutionary innovations through gain and loss of genes in the ectomycorrhizal Boletales.</title>
        <authorList>
            <person name="Wu G."/>
            <person name="Miyauchi S."/>
            <person name="Morin E."/>
            <person name="Kuo A."/>
            <person name="Drula E."/>
            <person name="Varga T."/>
            <person name="Kohler A."/>
            <person name="Feng B."/>
            <person name="Cao Y."/>
            <person name="Lipzen A."/>
            <person name="Daum C."/>
            <person name="Hundley H."/>
            <person name="Pangilinan J."/>
            <person name="Johnson J."/>
            <person name="Barry K."/>
            <person name="LaButti K."/>
            <person name="Ng V."/>
            <person name="Ahrendt S."/>
            <person name="Min B."/>
            <person name="Choi I.G."/>
            <person name="Park H."/>
            <person name="Plett J.M."/>
            <person name="Magnuson J."/>
            <person name="Spatafora J.W."/>
            <person name="Nagy L.G."/>
            <person name="Henrissat B."/>
            <person name="Grigoriev I.V."/>
            <person name="Yang Z.L."/>
            <person name="Xu J."/>
            <person name="Martin F.M."/>
        </authorList>
    </citation>
    <scope>NUCLEOTIDE SEQUENCE</scope>
    <source>
        <strain evidence="6">KKN 215</strain>
    </source>
</reference>
<dbReference type="PANTHER" id="PTHR46481:SF10">
    <property type="entry name" value="ZINC FINGER BED DOMAIN-CONTAINING PROTEIN 39"/>
    <property type="match status" value="1"/>
</dbReference>
<dbReference type="AlphaFoldDB" id="A0A8K0UCS1"/>
<evidence type="ECO:0000313" key="7">
    <source>
        <dbReference type="Proteomes" id="UP000813824"/>
    </source>
</evidence>
<gene>
    <name evidence="6" type="ORF">BXZ70DRAFT_902903</name>
</gene>
<comment type="subcellular location">
    <subcellularLocation>
        <location evidence="1">Nucleus</location>
    </subcellularLocation>
</comment>
<keyword evidence="4" id="KW-0862">Zinc</keyword>
<accession>A0A8K0UCS1</accession>
<evidence type="ECO:0000256" key="5">
    <source>
        <dbReference type="ARBA" id="ARBA00023242"/>
    </source>
</evidence>
<protein>
    <submittedName>
        <fullName evidence="6">Uncharacterized protein</fullName>
    </submittedName>
</protein>
<dbReference type="InterPro" id="IPR052035">
    <property type="entry name" value="ZnF_BED_domain_contain"/>
</dbReference>
<dbReference type="PANTHER" id="PTHR46481">
    <property type="entry name" value="ZINC FINGER BED DOMAIN-CONTAINING PROTEIN 4"/>
    <property type="match status" value="1"/>
</dbReference>
<dbReference type="InterPro" id="IPR012337">
    <property type="entry name" value="RNaseH-like_sf"/>
</dbReference>
<evidence type="ECO:0000313" key="6">
    <source>
        <dbReference type="EMBL" id="KAH8073395.1"/>
    </source>
</evidence>
<dbReference type="Proteomes" id="UP000813824">
    <property type="component" value="Unassembled WGS sequence"/>
</dbReference>
<proteinExistence type="predicted"/>
<keyword evidence="3" id="KW-0863">Zinc-finger</keyword>
<organism evidence="6 7">
    <name type="scientific">Cristinia sonorae</name>
    <dbReference type="NCBI Taxonomy" id="1940300"/>
    <lineage>
        <taxon>Eukaryota</taxon>
        <taxon>Fungi</taxon>
        <taxon>Dikarya</taxon>
        <taxon>Basidiomycota</taxon>
        <taxon>Agaricomycotina</taxon>
        <taxon>Agaricomycetes</taxon>
        <taxon>Agaricomycetidae</taxon>
        <taxon>Agaricales</taxon>
        <taxon>Pleurotineae</taxon>
        <taxon>Stephanosporaceae</taxon>
        <taxon>Cristinia</taxon>
    </lineage>
</organism>
<name>A0A8K0UCS1_9AGAR</name>